<dbReference type="InterPro" id="IPR020846">
    <property type="entry name" value="MFS_dom"/>
</dbReference>
<evidence type="ECO:0000313" key="8">
    <source>
        <dbReference type="Proteomes" id="UP000276776"/>
    </source>
</evidence>
<sequence>MDACDAYPKYISTKTCNITHCWIRGGDPPMNALCAVKFYDFIPIRYDFDVPLEYVKLGTTMQNVGLMIGAIVAGNLADIYGRKKVLLTATVGLIVFLAVTPLSSSFAAFTILRFFDMLFTGGQHW</sequence>
<name>A0A0N5CTR4_THECL</name>
<keyword evidence="2 5" id="KW-0812">Transmembrane</keyword>
<comment type="subcellular location">
    <subcellularLocation>
        <location evidence="1">Membrane</location>
        <topology evidence="1">Multi-pass membrane protein</topology>
    </subcellularLocation>
</comment>
<dbReference type="PROSITE" id="PS00216">
    <property type="entry name" value="SUGAR_TRANSPORT_1"/>
    <property type="match status" value="1"/>
</dbReference>
<evidence type="ECO:0000256" key="3">
    <source>
        <dbReference type="ARBA" id="ARBA00022989"/>
    </source>
</evidence>
<accession>A0A0N5CTR4</accession>
<dbReference type="AlphaFoldDB" id="A0A0N5CTR4"/>
<feature type="domain" description="Major facilitator superfamily (MFS) profile" evidence="6">
    <location>
        <begin position="1"/>
        <end position="125"/>
    </location>
</feature>
<keyword evidence="8" id="KW-1185">Reference proteome</keyword>
<dbReference type="Gene3D" id="1.20.1250.20">
    <property type="entry name" value="MFS general substrate transporter like domains"/>
    <property type="match status" value="1"/>
</dbReference>
<organism evidence="9">
    <name type="scientific">Thelazia callipaeda</name>
    <name type="common">Oriental eyeworm</name>
    <name type="synonym">Parasitic nematode</name>
    <dbReference type="NCBI Taxonomy" id="103827"/>
    <lineage>
        <taxon>Eukaryota</taxon>
        <taxon>Metazoa</taxon>
        <taxon>Ecdysozoa</taxon>
        <taxon>Nematoda</taxon>
        <taxon>Chromadorea</taxon>
        <taxon>Rhabditida</taxon>
        <taxon>Spirurina</taxon>
        <taxon>Spiruromorpha</taxon>
        <taxon>Thelazioidea</taxon>
        <taxon>Thelaziidae</taxon>
        <taxon>Thelazia</taxon>
    </lineage>
</organism>
<dbReference type="InterPro" id="IPR011701">
    <property type="entry name" value="MFS"/>
</dbReference>
<dbReference type="PANTHER" id="PTHR24064">
    <property type="entry name" value="SOLUTE CARRIER FAMILY 22 MEMBER"/>
    <property type="match status" value="1"/>
</dbReference>
<keyword evidence="3 5" id="KW-1133">Transmembrane helix</keyword>
<proteinExistence type="predicted"/>
<dbReference type="GO" id="GO:0016020">
    <property type="term" value="C:membrane"/>
    <property type="evidence" value="ECO:0007669"/>
    <property type="project" value="UniProtKB-SubCell"/>
</dbReference>
<dbReference type="Proteomes" id="UP000276776">
    <property type="component" value="Unassembled WGS sequence"/>
</dbReference>
<evidence type="ECO:0000256" key="4">
    <source>
        <dbReference type="ARBA" id="ARBA00023136"/>
    </source>
</evidence>
<dbReference type="Pfam" id="PF07690">
    <property type="entry name" value="MFS_1"/>
    <property type="match status" value="1"/>
</dbReference>
<evidence type="ECO:0000256" key="1">
    <source>
        <dbReference type="ARBA" id="ARBA00004141"/>
    </source>
</evidence>
<evidence type="ECO:0000313" key="7">
    <source>
        <dbReference type="EMBL" id="VDN00244.1"/>
    </source>
</evidence>
<dbReference type="WBParaSite" id="TCLT_0000362501-mRNA-1">
    <property type="protein sequence ID" value="TCLT_0000362501-mRNA-1"/>
    <property type="gene ID" value="TCLT_0000362501"/>
</dbReference>
<evidence type="ECO:0000256" key="5">
    <source>
        <dbReference type="SAM" id="Phobius"/>
    </source>
</evidence>
<evidence type="ECO:0000256" key="2">
    <source>
        <dbReference type="ARBA" id="ARBA00022692"/>
    </source>
</evidence>
<protein>
    <submittedName>
        <fullName evidence="9">MFS domain-containing protein</fullName>
    </submittedName>
</protein>
<dbReference type="InterPro" id="IPR005829">
    <property type="entry name" value="Sugar_transporter_CS"/>
</dbReference>
<dbReference type="GO" id="GO:0022857">
    <property type="term" value="F:transmembrane transporter activity"/>
    <property type="evidence" value="ECO:0007669"/>
    <property type="project" value="InterPro"/>
</dbReference>
<dbReference type="SUPFAM" id="SSF103473">
    <property type="entry name" value="MFS general substrate transporter"/>
    <property type="match status" value="1"/>
</dbReference>
<feature type="transmembrane region" description="Helical" evidence="5">
    <location>
        <begin position="93"/>
        <end position="115"/>
    </location>
</feature>
<keyword evidence="4 5" id="KW-0472">Membrane</keyword>
<reference evidence="7 8" key="2">
    <citation type="submission" date="2018-11" db="EMBL/GenBank/DDBJ databases">
        <authorList>
            <consortium name="Pathogen Informatics"/>
        </authorList>
    </citation>
    <scope>NUCLEOTIDE SEQUENCE [LARGE SCALE GENOMIC DNA]</scope>
</reference>
<evidence type="ECO:0000313" key="9">
    <source>
        <dbReference type="WBParaSite" id="TCLT_0000362501-mRNA-1"/>
    </source>
</evidence>
<gene>
    <name evidence="7" type="ORF">TCLT_LOCUS3615</name>
</gene>
<reference evidence="9" key="1">
    <citation type="submission" date="2017-02" db="UniProtKB">
        <authorList>
            <consortium name="WormBaseParasite"/>
        </authorList>
    </citation>
    <scope>IDENTIFICATION</scope>
</reference>
<dbReference type="OrthoDB" id="3936150at2759"/>
<dbReference type="STRING" id="103827.A0A0N5CTR4"/>
<dbReference type="PROSITE" id="PS50850">
    <property type="entry name" value="MFS"/>
    <property type="match status" value="1"/>
</dbReference>
<evidence type="ECO:0000259" key="6">
    <source>
        <dbReference type="PROSITE" id="PS50850"/>
    </source>
</evidence>
<dbReference type="EMBL" id="UYYF01001976">
    <property type="protein sequence ID" value="VDN00244.1"/>
    <property type="molecule type" value="Genomic_DNA"/>
</dbReference>
<feature type="transmembrane region" description="Helical" evidence="5">
    <location>
        <begin position="64"/>
        <end position="81"/>
    </location>
</feature>
<dbReference type="InterPro" id="IPR036259">
    <property type="entry name" value="MFS_trans_sf"/>
</dbReference>